<reference evidence="2" key="1">
    <citation type="submission" date="2015-05" db="EMBL/GenBank/DDBJ databases">
        <authorList>
            <person name="Urmite Genomes"/>
        </authorList>
    </citation>
    <scope>NUCLEOTIDE SEQUENCE [LARGE SCALE GENOMIC DNA]</scope>
    <source>
        <strain evidence="2">LF1</strain>
    </source>
</reference>
<evidence type="ECO:0000313" key="1">
    <source>
        <dbReference type="EMBL" id="CRK83024.1"/>
    </source>
</evidence>
<dbReference type="EMBL" id="CVRB01000003">
    <property type="protein sequence ID" value="CRK83024.1"/>
    <property type="molecule type" value="Genomic_DNA"/>
</dbReference>
<accession>A0A0U1NYB5</accession>
<proteinExistence type="predicted"/>
<name>A0A0U1NYB5_9BACI</name>
<keyword evidence="2" id="KW-1185">Reference proteome</keyword>
<dbReference type="AlphaFoldDB" id="A0A0U1NYB5"/>
<evidence type="ECO:0000313" key="2">
    <source>
        <dbReference type="Proteomes" id="UP000199087"/>
    </source>
</evidence>
<organism evidence="1 2">
    <name type="scientific">Neobacillus massiliamazoniensis</name>
    <dbReference type="NCBI Taxonomy" id="1499688"/>
    <lineage>
        <taxon>Bacteria</taxon>
        <taxon>Bacillati</taxon>
        <taxon>Bacillota</taxon>
        <taxon>Bacilli</taxon>
        <taxon>Bacillales</taxon>
        <taxon>Bacillaceae</taxon>
        <taxon>Neobacillus</taxon>
    </lineage>
</organism>
<protein>
    <submittedName>
        <fullName evidence="1">Uncharacterized protein</fullName>
    </submittedName>
</protein>
<dbReference type="Proteomes" id="UP000199087">
    <property type="component" value="Unassembled WGS sequence"/>
</dbReference>
<sequence length="80" mass="9596">MRTNNNLKYTRHVLNHSASMPLMFEGQVQNFRSINHRFHFLWVLKGEQSYDIYYFSILLQSVVQTCGVRGVERVKIAWYQ</sequence>
<gene>
    <name evidence="1" type="ORF">BN000_02979</name>
</gene>